<proteinExistence type="predicted"/>
<gene>
    <name evidence="2" type="ORF">LTRI10_LOCUS52034</name>
</gene>
<sequence>MVIKSIGFILPLLTKRTHKRNLSLGELLQSGSRLPWRWCLSHRRWIQEKEKGGQDENGENKELHAAGDDEQLERQGGSNNRPPPDLPSPSLTLAPLFKSIRKFQI</sequence>
<feature type="compositionally biased region" description="Basic and acidic residues" evidence="1">
    <location>
        <begin position="49"/>
        <end position="67"/>
    </location>
</feature>
<evidence type="ECO:0000313" key="3">
    <source>
        <dbReference type="Proteomes" id="UP001497516"/>
    </source>
</evidence>
<feature type="region of interest" description="Disordered" evidence="1">
    <location>
        <begin position="49"/>
        <end position="92"/>
    </location>
</feature>
<accession>A0AAV2GR76</accession>
<name>A0AAV2GR76_9ROSI</name>
<dbReference type="EMBL" id="OZ034822">
    <property type="protein sequence ID" value="CAL1412762.1"/>
    <property type="molecule type" value="Genomic_DNA"/>
</dbReference>
<evidence type="ECO:0000313" key="2">
    <source>
        <dbReference type="EMBL" id="CAL1412762.1"/>
    </source>
</evidence>
<reference evidence="2 3" key="1">
    <citation type="submission" date="2024-04" db="EMBL/GenBank/DDBJ databases">
        <authorList>
            <person name="Fracassetti M."/>
        </authorList>
    </citation>
    <scope>NUCLEOTIDE SEQUENCE [LARGE SCALE GENOMIC DNA]</scope>
</reference>
<dbReference type="Proteomes" id="UP001497516">
    <property type="component" value="Chromosome 9"/>
</dbReference>
<evidence type="ECO:0000256" key="1">
    <source>
        <dbReference type="SAM" id="MobiDB-lite"/>
    </source>
</evidence>
<protein>
    <submittedName>
        <fullName evidence="2">Uncharacterized protein</fullName>
    </submittedName>
</protein>
<keyword evidence="3" id="KW-1185">Reference proteome</keyword>
<dbReference type="AlphaFoldDB" id="A0AAV2GR76"/>
<organism evidence="2 3">
    <name type="scientific">Linum trigynum</name>
    <dbReference type="NCBI Taxonomy" id="586398"/>
    <lineage>
        <taxon>Eukaryota</taxon>
        <taxon>Viridiplantae</taxon>
        <taxon>Streptophyta</taxon>
        <taxon>Embryophyta</taxon>
        <taxon>Tracheophyta</taxon>
        <taxon>Spermatophyta</taxon>
        <taxon>Magnoliopsida</taxon>
        <taxon>eudicotyledons</taxon>
        <taxon>Gunneridae</taxon>
        <taxon>Pentapetalae</taxon>
        <taxon>rosids</taxon>
        <taxon>fabids</taxon>
        <taxon>Malpighiales</taxon>
        <taxon>Linaceae</taxon>
        <taxon>Linum</taxon>
    </lineage>
</organism>